<dbReference type="Gene3D" id="2.60.120.260">
    <property type="entry name" value="Galactose-binding domain-like"/>
    <property type="match status" value="7"/>
</dbReference>
<gene>
    <name evidence="5" type="ORF">GRF59_05510</name>
</gene>
<dbReference type="GO" id="GO:0005576">
    <property type="term" value="C:extracellular region"/>
    <property type="evidence" value="ECO:0007669"/>
    <property type="project" value="UniProtKB-SubCell"/>
</dbReference>
<evidence type="ECO:0000256" key="2">
    <source>
        <dbReference type="ARBA" id="ARBA00022525"/>
    </source>
</evidence>
<dbReference type="EMBL" id="WUBI01000001">
    <property type="protein sequence ID" value="MWV43081.1"/>
    <property type="molecule type" value="Genomic_DNA"/>
</dbReference>
<sequence>MLYELNLADGIGGTANQTTYTTKNGVIVKSSMPVYSGNYNMGFLFDGKYSNGDLLSYWLTNGGDTVTLDFDFSAIINQINRFKKMTIYPRTRDESISSYRILAAHQKNDPWTEIVPRVNNTYANCPYGTAREHVLDDNYCYIRIELYRSGSWGVTLNEVKFLADVTDSYRDTNLGSLYSVPDYGWKRYDDTFSGFSYKANRPYGSIHYNAEEIKFKFYGTKVRLIYNYNQGNNGDVVYIDGIEYSTTKTTTGKSTLVFEKVGLSYGLHEVLIKTYTGSDWFSQFDAAEVGVDEYVIFGIGTQLLVPETGWQRCADTQVLYPHGYSIYNSNGTSNMHGGASRVLTRNASTLEGNQDHIKFRFFGSKLRLLACTYPDRQETMRVYIDNVDQGTFTSRFNTANIGQVVVFDKPVMDKGFHDVLIVIDPKASDGSFFFDAFDIDADGYVVGEEGAVIPVPESGWKRYEDNHPAISYFPSNGWTNANLADHSGGSVTGCLTSINDTKLSFDFIGTKFRLIISKSNTYATNIKVKVDGVDAGYFSAYDSYYYHRVAGFQKTNLSFGRHSVEVSVVTKPTNSSGYDYRFDAIDIDADGRLLHNDEVLEQSDLKVGKRIRAHYSSRASMLGNFSGLGAETEEFLPTIQAANPSGDFYLIVVDEDVLGRLVLLADRNIQGGTSWMSMNDYGLSTGIVLDKQKVPTVPILRSNISDDGTISIEVTSKVGDDYDGWKAFEGLSGSDKYRWVASNPGPASLTVKYSSAKIIKHYSLLSNTYNAAAPTKWQIMGSNDGANWYLLDERSGQQGLVTEKFFSFNNNTPYTMYRLHVLATNGYTGYFCSIDTFQLYTEDSSLANALVRLPTGGVISTAYDNEWDNYITRNSFGGRIAAGDNRVWNWSGAWTMTSNTHSNNMNNRTVRGNSLGGFSSIATTDVSAVNTGFRPLFVMFVANHGEDSLFSKINVSHRNDLQSSMVIYQDHMEYPESTMTDVTLPVTSTDWKGYSFESSGVYNATHAEWNAFDNSMTSTYPWAAPAGQNSGWLTIDYGSPLNIAGYGIGSRPSYAAQAPRNWIFYGSLDKRSWELLDMRRFVPDWAGGELRKFAVDAGGQSYRYFKWEISNPLSGNQLGVQQFELYAYEYITGLEQRKTHVVIPYREDLVSTIGVFNENGGGISPQLGDLTLPMTSNTSNGYTLKASANYTSTDYNMYLAFNNVIGSGKWSNGSSNGGKGWLAIDIVDPAVLTSYLLEAPNVSVGDMTKTWTFEGSEDGDTWDVLDSRVNEPSWKLNERREYQITKQIPAYRWFRINSTANVGGGWLTIGEIEIYGFRGSLFNQKKAFFTVLNRNDFIGTINVKPHAIMRVHADVTPVYIDQITSSIDVKQTGNVVSYISVTPHAKMRVTTAVTPPPMIEVGLSPVQDAFVRSNVPRLNYGGEQEMLVGRAADGEDFYSLVQFDTKAIPVGMKLKRAFLRFYVEQSSLAGAPVSLYEILDEWTEAGVTFASTPRYGRKLTAFVADVPKSYAEVDFLSTVQGWYDGTLDNKGMLLKVENLQNSPFVRLGTRERGSGYSPLLVVEYYDPAVKSSGYAEVMDSIIVRQNKTKDLTTKISVKSYWDINEFSGRIKVFNPDMLETFLKVVRGDMLSKITVNRSDGSNLPSAIIVSNKRDSVLDTKIKVSRDFQSGTLIVSRNESNDQRSVIIVMRDEKSSLTSAIGVSRPYIAGKIDVTSSSMIPTTITVLGLDDNKLESYITVRRNDSNDLGAFVDVWTKSELDSMLIVKSGYLASSIIVPHEAFKDMTSKIRVAERFASDLSTHIIIGHDSILFSRIVVEIADGGYAFIM</sequence>
<protein>
    <submittedName>
        <fullName evidence="5">DNRLRE domain-containing protein</fullName>
    </submittedName>
</protein>
<dbReference type="InterPro" id="IPR008979">
    <property type="entry name" value="Galactose-bd-like_sf"/>
</dbReference>
<accession>A0A7X3IGY2</accession>
<feature type="domain" description="F5/8 type C" evidence="4">
    <location>
        <begin position="979"/>
        <end position="1128"/>
    </location>
</feature>
<feature type="domain" description="F5/8 type C" evidence="4">
    <location>
        <begin position="1167"/>
        <end position="1317"/>
    </location>
</feature>
<organism evidence="5 6">
    <name type="scientific">Paenibacillus dendrobii</name>
    <dbReference type="NCBI Taxonomy" id="2691084"/>
    <lineage>
        <taxon>Bacteria</taxon>
        <taxon>Bacillati</taxon>
        <taxon>Bacillota</taxon>
        <taxon>Bacilli</taxon>
        <taxon>Bacillales</taxon>
        <taxon>Paenibacillaceae</taxon>
        <taxon>Paenibacillus</taxon>
    </lineage>
</organism>
<dbReference type="PROSITE" id="PS50022">
    <property type="entry name" value="FA58C_3"/>
    <property type="match status" value="2"/>
</dbReference>
<dbReference type="Pfam" id="PF24517">
    <property type="entry name" value="CBM96"/>
    <property type="match status" value="1"/>
</dbReference>
<name>A0A7X3IGY2_9BACL</name>
<keyword evidence="2" id="KW-0964">Secreted</keyword>
<dbReference type="InterPro" id="IPR055372">
    <property type="entry name" value="CBM96"/>
</dbReference>
<dbReference type="RefSeq" id="WP_237391638.1">
    <property type="nucleotide sequence ID" value="NZ_WUBI01000001.1"/>
</dbReference>
<evidence type="ECO:0000313" key="6">
    <source>
        <dbReference type="Proteomes" id="UP000460318"/>
    </source>
</evidence>
<evidence type="ECO:0000259" key="4">
    <source>
        <dbReference type="PROSITE" id="PS50022"/>
    </source>
</evidence>
<dbReference type="NCBIfam" id="NF033679">
    <property type="entry name" value="DNRLRE_dom"/>
    <property type="match status" value="1"/>
</dbReference>
<reference evidence="5 6" key="1">
    <citation type="submission" date="2019-12" db="EMBL/GenBank/DDBJ databases">
        <title>Paenibacillus sp. nov., an endophytic bacterium isolated from the stem of Dendrobium.</title>
        <authorList>
            <person name="Zhao R."/>
        </authorList>
    </citation>
    <scope>NUCLEOTIDE SEQUENCE [LARGE SCALE GENOMIC DNA]</scope>
    <source>
        <strain evidence="5 6">HJL G12</strain>
    </source>
</reference>
<keyword evidence="3" id="KW-0732">Signal</keyword>
<evidence type="ECO:0000313" key="5">
    <source>
        <dbReference type="EMBL" id="MWV43081.1"/>
    </source>
</evidence>
<dbReference type="SUPFAM" id="SSF49785">
    <property type="entry name" value="Galactose-binding domain-like"/>
    <property type="match status" value="4"/>
</dbReference>
<evidence type="ECO:0000256" key="3">
    <source>
        <dbReference type="ARBA" id="ARBA00022729"/>
    </source>
</evidence>
<keyword evidence="6" id="KW-1185">Reference proteome</keyword>
<dbReference type="Proteomes" id="UP000460318">
    <property type="component" value="Unassembled WGS sequence"/>
</dbReference>
<proteinExistence type="predicted"/>
<comment type="caution">
    <text evidence="5">The sequence shown here is derived from an EMBL/GenBank/DDBJ whole genome shotgun (WGS) entry which is preliminary data.</text>
</comment>
<evidence type="ECO:0000256" key="1">
    <source>
        <dbReference type="ARBA" id="ARBA00004613"/>
    </source>
</evidence>
<comment type="subcellular location">
    <subcellularLocation>
        <location evidence="1">Secreted</location>
    </subcellularLocation>
</comment>
<dbReference type="InterPro" id="IPR000421">
    <property type="entry name" value="FA58C"/>
</dbReference>